<sequence>MDQKMPTLPTTVLKLPFHVHFDQHTVDAVNRYRAARAEHLRQGHGESMSSAELFVAYQWAAFDLATALDALLEKHAR</sequence>
<proteinExistence type="predicted"/>
<dbReference type="EMBL" id="JACARV010000053">
    <property type="protein sequence ID" value="NWC82146.1"/>
    <property type="molecule type" value="Genomic_DNA"/>
</dbReference>
<dbReference type="Proteomes" id="UP000237378">
    <property type="component" value="Unassembled WGS sequence"/>
</dbReference>
<gene>
    <name evidence="2" type="ORF">BGP82_28595</name>
    <name evidence="1" type="ORF">HX798_17900</name>
</gene>
<reference evidence="2 3" key="2">
    <citation type="submission" date="2018-03" db="EMBL/GenBank/DDBJ databases">
        <title>Draft genome of Pseudomonas putida strain KH-18-2.</title>
        <authorList>
            <person name="Yoshizawa S."/>
            <person name="Khan N.H."/>
            <person name="Nishimura M."/>
            <person name="Chiura H.X."/>
            <person name="Ogura Y."/>
            <person name="Hayashi T."/>
            <person name="Kogure K."/>
        </authorList>
    </citation>
    <scope>NUCLEOTIDE SEQUENCE [LARGE SCALE GENOMIC DNA]</scope>
    <source>
        <strain evidence="2 3">KH-18-2</strain>
    </source>
</reference>
<name>A0A2S3WKR4_PSEPU</name>
<dbReference type="Proteomes" id="UP000542695">
    <property type="component" value="Unassembled WGS sequence"/>
</dbReference>
<evidence type="ECO:0000313" key="4">
    <source>
        <dbReference type="Proteomes" id="UP000542695"/>
    </source>
</evidence>
<evidence type="ECO:0000313" key="1">
    <source>
        <dbReference type="EMBL" id="NWC82146.1"/>
    </source>
</evidence>
<evidence type="ECO:0000313" key="3">
    <source>
        <dbReference type="Proteomes" id="UP000237378"/>
    </source>
</evidence>
<comment type="caution">
    <text evidence="2">The sequence shown here is derived from an EMBL/GenBank/DDBJ whole genome shotgun (WGS) entry which is preliminary data.</text>
</comment>
<dbReference type="AlphaFoldDB" id="A0A2S3WKR4"/>
<organism evidence="2 3">
    <name type="scientific">Pseudomonas putida</name>
    <name type="common">Arthrobacter siderocapsulatus</name>
    <dbReference type="NCBI Taxonomy" id="303"/>
    <lineage>
        <taxon>Bacteria</taxon>
        <taxon>Pseudomonadati</taxon>
        <taxon>Pseudomonadota</taxon>
        <taxon>Gammaproteobacteria</taxon>
        <taxon>Pseudomonadales</taxon>
        <taxon>Pseudomonadaceae</taxon>
        <taxon>Pseudomonas</taxon>
    </lineage>
</organism>
<reference evidence="2 3" key="1">
    <citation type="submission" date="2016-08" db="EMBL/GenBank/DDBJ databases">
        <authorList>
            <person name="Seilhamer J.J."/>
        </authorList>
    </citation>
    <scope>NUCLEOTIDE SEQUENCE [LARGE SCALE GENOMIC DNA]</scope>
    <source>
        <strain evidence="2 3">KH-18-2</strain>
    </source>
</reference>
<reference evidence="1 4" key="3">
    <citation type="submission" date="2020-04" db="EMBL/GenBank/DDBJ databases">
        <title>Molecular characterization of pseudomonads from Agaricus bisporus reveal novel blotch 2 pathogens in Western Europe.</title>
        <authorList>
            <person name="Taparia T."/>
            <person name="Krijger M."/>
            <person name="Haynes E."/>
            <person name="Elpinstone J.G."/>
            <person name="Noble R."/>
            <person name="Van Der Wolf J."/>
        </authorList>
    </citation>
    <scope>NUCLEOTIDE SEQUENCE [LARGE SCALE GENOMIC DNA]</scope>
    <source>
        <strain evidence="1 4">P7765</strain>
    </source>
</reference>
<protein>
    <submittedName>
        <fullName evidence="2">Uncharacterized protein</fullName>
    </submittedName>
</protein>
<dbReference type="EMBL" id="MING01000087">
    <property type="protein sequence ID" value="POF99793.1"/>
    <property type="molecule type" value="Genomic_DNA"/>
</dbReference>
<evidence type="ECO:0000313" key="2">
    <source>
        <dbReference type="EMBL" id="POF99793.1"/>
    </source>
</evidence>
<accession>A0A2S3WKR4</accession>